<dbReference type="Proteomes" id="UP000051298">
    <property type="component" value="Unassembled WGS sequence"/>
</dbReference>
<evidence type="ECO:0000256" key="1">
    <source>
        <dbReference type="ARBA" id="ARBA00009670"/>
    </source>
</evidence>
<keyword evidence="2" id="KW-0808">Transferase</keyword>
<gene>
    <name evidence="6" type="primary">ubiB_2</name>
    <name evidence="6" type="ORF">THS5294_02280</name>
</gene>
<dbReference type="GO" id="GO:0016740">
    <property type="term" value="F:transferase activity"/>
    <property type="evidence" value="ECO:0007669"/>
    <property type="project" value="UniProtKB-KW"/>
</dbReference>
<accession>A0A0P1FIQ4</accession>
<dbReference type="EMBL" id="CYRX01000031">
    <property type="protein sequence ID" value="CUH60982.1"/>
    <property type="molecule type" value="Genomic_DNA"/>
</dbReference>
<dbReference type="RefSeq" id="WP_058123838.1">
    <property type="nucleotide sequence ID" value="NZ_CYRX01000031.1"/>
</dbReference>
<dbReference type="CDD" id="cd13970">
    <property type="entry name" value="ABC1_ADCK3"/>
    <property type="match status" value="1"/>
</dbReference>
<dbReference type="GO" id="GO:0005524">
    <property type="term" value="F:ATP binding"/>
    <property type="evidence" value="ECO:0007669"/>
    <property type="project" value="UniProtKB-KW"/>
</dbReference>
<evidence type="ECO:0000313" key="6">
    <source>
        <dbReference type="EMBL" id="CUH60982.1"/>
    </source>
</evidence>
<keyword evidence="6" id="KW-0830">Ubiquinone</keyword>
<comment type="similarity">
    <text evidence="1">Belongs to the protein kinase superfamily. ADCK protein kinase family.</text>
</comment>
<dbReference type="AlphaFoldDB" id="A0A0P1FIQ4"/>
<dbReference type="InterPro" id="IPR011009">
    <property type="entry name" value="Kinase-like_dom_sf"/>
</dbReference>
<evidence type="ECO:0000256" key="3">
    <source>
        <dbReference type="ARBA" id="ARBA00022741"/>
    </source>
</evidence>
<evidence type="ECO:0000313" key="7">
    <source>
        <dbReference type="Proteomes" id="UP000051298"/>
    </source>
</evidence>
<dbReference type="InterPro" id="IPR034646">
    <property type="entry name" value="ADCK3_dom"/>
</dbReference>
<evidence type="ECO:0000256" key="4">
    <source>
        <dbReference type="ARBA" id="ARBA00022840"/>
    </source>
</evidence>
<protein>
    <submittedName>
        <fullName evidence="6">Putative ubiquinone biosynthesis protein UbiB</fullName>
    </submittedName>
</protein>
<dbReference type="STRING" id="266809.PM03_10570"/>
<dbReference type="InterPro" id="IPR004147">
    <property type="entry name" value="ABC1_dom"/>
</dbReference>
<name>A0A0P1FIQ4_9RHOB</name>
<dbReference type="PANTHER" id="PTHR43851">
    <property type="match status" value="1"/>
</dbReference>
<dbReference type="eggNOG" id="COG0661">
    <property type="taxonomic scope" value="Bacteria"/>
</dbReference>
<reference evidence="6 7" key="1">
    <citation type="submission" date="2015-09" db="EMBL/GenBank/DDBJ databases">
        <authorList>
            <consortium name="Swine Surveillance"/>
        </authorList>
    </citation>
    <scope>NUCLEOTIDE SEQUENCE [LARGE SCALE GENOMIC DNA]</scope>
    <source>
        <strain evidence="6 7">CECT 5294</strain>
    </source>
</reference>
<sequence length="440" mass="48825">MARPPSDSRPLPVPSSRISRLTRLSTMTAGVAGNMALRGAAELGRGKRPQFRDLLMTPANMSRVADQLAKMRGAAMKVGQLVSMDTGDVLPPELADIFARLRDDAHFMPPAQLKKVLAAHWPKGWLGQFQSFDVRPIAAASIGQVHRAQTRDGRDMAIKVQYPGVAQSIDSDVANVGALVRMSGLLPKGFELAPYLEEARKQLHDETDYALEGEYLREFGDLLAGDNRYIVPTLHEDWTTPGILAMSFIKEDPIEAAAQAPEPMRNAIAHALIELLLRELFEFGVMQTDPNFANYRYDPATGQIILLDFGATRRLGPEIVAQYRRLMRAGLDADHTAMDAICLEIGFYQRETAPAHREQILRMMDIVFAPLRSDTPFDMADPVMPRRMQEEGRALAAAGFIPPPLPIDALFLQRKFGGIFLLCAKLQAKVAVRELLERFV</sequence>
<dbReference type="GO" id="GO:0006744">
    <property type="term" value="P:ubiquinone biosynthetic process"/>
    <property type="evidence" value="ECO:0007669"/>
    <property type="project" value="TreeGrafter"/>
</dbReference>
<feature type="domain" description="ABC1 atypical kinase-like" evidence="5">
    <location>
        <begin position="100"/>
        <end position="338"/>
    </location>
</feature>
<evidence type="ECO:0000259" key="5">
    <source>
        <dbReference type="Pfam" id="PF03109"/>
    </source>
</evidence>
<proteinExistence type="inferred from homology"/>
<keyword evidence="4" id="KW-0067">ATP-binding</keyword>
<organism evidence="6 7">
    <name type="scientific">Thalassobacter stenotrophicus</name>
    <dbReference type="NCBI Taxonomy" id="266809"/>
    <lineage>
        <taxon>Bacteria</taxon>
        <taxon>Pseudomonadati</taxon>
        <taxon>Pseudomonadota</taxon>
        <taxon>Alphaproteobacteria</taxon>
        <taxon>Rhodobacterales</taxon>
        <taxon>Roseobacteraceae</taxon>
        <taxon>Thalassobacter</taxon>
    </lineage>
</organism>
<keyword evidence="3" id="KW-0547">Nucleotide-binding</keyword>
<dbReference type="PANTHER" id="PTHR43851:SF3">
    <property type="entry name" value="COENZYME Q8"/>
    <property type="match status" value="1"/>
</dbReference>
<dbReference type="Pfam" id="PF03109">
    <property type="entry name" value="ABC1"/>
    <property type="match status" value="1"/>
</dbReference>
<dbReference type="SUPFAM" id="SSF56112">
    <property type="entry name" value="Protein kinase-like (PK-like)"/>
    <property type="match status" value="1"/>
</dbReference>
<evidence type="ECO:0000256" key="2">
    <source>
        <dbReference type="ARBA" id="ARBA00022679"/>
    </source>
</evidence>
<dbReference type="InterPro" id="IPR051409">
    <property type="entry name" value="Atypical_kinase_ADCK"/>
</dbReference>